<dbReference type="RefSeq" id="XP_022650356.1">
    <property type="nucleotide sequence ID" value="XM_022794621.1"/>
</dbReference>
<keyword evidence="3" id="KW-1185">Reference proteome</keyword>
<dbReference type="RefSeq" id="XP_022650363.1">
    <property type="nucleotide sequence ID" value="XM_022794628.1"/>
</dbReference>
<dbReference type="RefSeq" id="XP_022650361.1">
    <property type="nucleotide sequence ID" value="XM_022794626.1"/>
</dbReference>
<dbReference type="EnsemblMetazoa" id="XM_022794621">
    <property type="protein sequence ID" value="XP_022650356"/>
    <property type="gene ID" value="LOC111245808"/>
</dbReference>
<protein>
    <submittedName>
        <fullName evidence="2">Uncharacterized protein</fullName>
    </submittedName>
</protein>
<keyword evidence="1" id="KW-0472">Membrane</keyword>
<dbReference type="EnsemblMetazoa" id="XM_022794629">
    <property type="protein sequence ID" value="XP_022650364"/>
    <property type="gene ID" value="LOC111245808"/>
</dbReference>
<dbReference type="KEGG" id="vde:111245808"/>
<sequence>MDEDKMDMLVQVRSEGVQIQGNEDRLKAVFIEATKTSLGKVMHYQQFSDAVRYPLRQSVVNKIYELYFQDAADTSKGLTEEMFRGAIGRLEGRQAFKNILDIYKEPNGLISFESFKDILSVVLMKEGIVICEATTRRLAEIILVTRKETYEADEIEESIQQWEGLKERIRDILSSALFTAPLRLRPSASTLRRSKTRARKSILIWCFITYSVINLLCIFFVFFAGNSMQKSELMALERWNANLSGVLYKNDNFTVSEETIDFTKAFLKHSKSMSANIITELLNLHIFLVAGAGLQMIQIFFKRSLFCQYTITRDTKFLTLVLYSALVGLGITDCVLLMHSRCSTHRPEYLLNPEMYPGCSYRESKLIINAFEILTLTTKYTFLAVYLMFDLCVISKTIIELGVNLSDALYYGFLLLHLIQTSSFLAWSLALLSLMAADRVCRKCYGRKSFTTKIKWCSSTGATILTLQRRAQDILFRPGDFVWLTINGLSGNRIAPSWVISSPSNESEISLLLDCDHWQTRCLVNYLKDVRSAIKDANDKYIKKSLIEIDNASSSLQPYVHRLKKLDNIIEDTYDRPREDAVIHFESRRQGSKRSESTDHRIAARIRQSLYVTLYGPFTGVQFYLYSGYASLMLCVTQKSVGAVANYLEQCLNSESTQKVTLILTASDLSGAEWFVEKLVQLELREGEARNGVANRRAFFRIYLIAVNSRKKAQFLMTSLAIAAMGNQFIDAGGGHYQSTQQCREIIQPALNSFENVQELETRFKDLSMLLCDRNFAYKEQFLCKARSYGADIEVKSF</sequence>
<dbReference type="RefSeq" id="XP_022650365.1">
    <property type="nucleotide sequence ID" value="XM_022794630.1"/>
</dbReference>
<dbReference type="RefSeq" id="XP_022650359.1">
    <property type="nucleotide sequence ID" value="XM_022794624.1"/>
</dbReference>
<dbReference type="RefSeq" id="XP_022650357.1">
    <property type="nucleotide sequence ID" value="XM_022794622.1"/>
</dbReference>
<organism evidence="2 3">
    <name type="scientific">Varroa destructor</name>
    <name type="common">Honeybee mite</name>
    <dbReference type="NCBI Taxonomy" id="109461"/>
    <lineage>
        <taxon>Eukaryota</taxon>
        <taxon>Metazoa</taxon>
        <taxon>Ecdysozoa</taxon>
        <taxon>Arthropoda</taxon>
        <taxon>Chelicerata</taxon>
        <taxon>Arachnida</taxon>
        <taxon>Acari</taxon>
        <taxon>Parasitiformes</taxon>
        <taxon>Mesostigmata</taxon>
        <taxon>Gamasina</taxon>
        <taxon>Dermanyssoidea</taxon>
        <taxon>Varroidae</taxon>
        <taxon>Varroa</taxon>
    </lineage>
</organism>
<feature type="transmembrane region" description="Helical" evidence="1">
    <location>
        <begin position="366"/>
        <end position="389"/>
    </location>
</feature>
<dbReference type="RefSeq" id="XP_022650362.1">
    <property type="nucleotide sequence ID" value="XM_022794627.1"/>
</dbReference>
<evidence type="ECO:0000313" key="2">
    <source>
        <dbReference type="EnsemblMetazoa" id="XP_022650357"/>
    </source>
</evidence>
<dbReference type="EnsemblMetazoa" id="XM_022794623">
    <property type="protein sequence ID" value="XP_022650358"/>
    <property type="gene ID" value="LOC111245808"/>
</dbReference>
<name>A0A7M7JDA3_VARDE</name>
<dbReference type="EnsemblMetazoa" id="XM_022794627">
    <property type="protein sequence ID" value="XP_022650362"/>
    <property type="gene ID" value="LOC111245808"/>
</dbReference>
<feature type="transmembrane region" description="Helical" evidence="1">
    <location>
        <begin position="321"/>
        <end position="338"/>
    </location>
</feature>
<evidence type="ECO:0000256" key="1">
    <source>
        <dbReference type="SAM" id="Phobius"/>
    </source>
</evidence>
<dbReference type="RefSeq" id="XP_022650358.1">
    <property type="nucleotide sequence ID" value="XM_022794623.1"/>
</dbReference>
<dbReference type="RefSeq" id="XP_022650364.1">
    <property type="nucleotide sequence ID" value="XM_022794629.1"/>
</dbReference>
<dbReference type="AlphaFoldDB" id="A0A7M7JDA3"/>
<reference evidence="2" key="1">
    <citation type="submission" date="2021-01" db="UniProtKB">
        <authorList>
            <consortium name="EnsemblMetazoa"/>
        </authorList>
    </citation>
    <scope>IDENTIFICATION</scope>
</reference>
<dbReference type="GeneID" id="111245808"/>
<dbReference type="EnsemblMetazoa" id="XM_022794622">
    <property type="protein sequence ID" value="XP_022650357"/>
    <property type="gene ID" value="LOC111245808"/>
</dbReference>
<evidence type="ECO:0000313" key="3">
    <source>
        <dbReference type="Proteomes" id="UP000594260"/>
    </source>
</evidence>
<dbReference type="EnsemblMetazoa" id="XM_022794630">
    <property type="protein sequence ID" value="XP_022650365"/>
    <property type="gene ID" value="LOC111245808"/>
</dbReference>
<dbReference type="Proteomes" id="UP000594260">
    <property type="component" value="Unplaced"/>
</dbReference>
<dbReference type="OrthoDB" id="10682608at2759"/>
<keyword evidence="1" id="KW-1133">Transmembrane helix</keyword>
<feature type="transmembrane region" description="Helical" evidence="1">
    <location>
        <begin position="409"/>
        <end position="437"/>
    </location>
</feature>
<dbReference type="EnsemblMetazoa" id="XM_022794628">
    <property type="protein sequence ID" value="XP_022650363"/>
    <property type="gene ID" value="LOC111245808"/>
</dbReference>
<dbReference type="EnsemblMetazoa" id="XM_022794624">
    <property type="protein sequence ID" value="XP_022650359"/>
    <property type="gene ID" value="LOC111245808"/>
</dbReference>
<feature type="transmembrane region" description="Helical" evidence="1">
    <location>
        <begin position="281"/>
        <end position="301"/>
    </location>
</feature>
<accession>A0A7M7JDA3</accession>
<dbReference type="InParanoid" id="A0A7M7JDA3"/>
<dbReference type="EnsemblMetazoa" id="XM_022794626">
    <property type="protein sequence ID" value="XP_022650361"/>
    <property type="gene ID" value="LOC111245808"/>
</dbReference>
<proteinExistence type="predicted"/>
<feature type="transmembrane region" description="Helical" evidence="1">
    <location>
        <begin position="202"/>
        <end position="224"/>
    </location>
</feature>
<keyword evidence="1" id="KW-0812">Transmembrane</keyword>